<proteinExistence type="predicted"/>
<evidence type="ECO:0000313" key="3">
    <source>
        <dbReference type="EMBL" id="XDQ46886.1"/>
    </source>
</evidence>
<accession>A0AB39QXB2</accession>
<feature type="region of interest" description="Disordered" evidence="1">
    <location>
        <begin position="1"/>
        <end position="30"/>
    </location>
</feature>
<dbReference type="RefSeq" id="WP_369225926.1">
    <property type="nucleotide sequence ID" value="NZ_CP163441.1"/>
</dbReference>
<evidence type="ECO:0000256" key="1">
    <source>
        <dbReference type="SAM" id="MobiDB-lite"/>
    </source>
</evidence>
<protein>
    <submittedName>
        <fullName evidence="3">Uncharacterized protein</fullName>
    </submittedName>
</protein>
<keyword evidence="2" id="KW-0732">Signal</keyword>
<dbReference type="EMBL" id="CP163441">
    <property type="protein sequence ID" value="XDQ46886.1"/>
    <property type="molecule type" value="Genomic_DNA"/>
</dbReference>
<name>A0AB39QXB2_9ACTN</name>
<organism evidence="3">
    <name type="scientific">Streptomyces sp. R39</name>
    <dbReference type="NCBI Taxonomy" id="3238631"/>
    <lineage>
        <taxon>Bacteria</taxon>
        <taxon>Bacillati</taxon>
        <taxon>Actinomycetota</taxon>
        <taxon>Actinomycetes</taxon>
        <taxon>Kitasatosporales</taxon>
        <taxon>Streptomycetaceae</taxon>
        <taxon>Streptomyces</taxon>
    </lineage>
</organism>
<reference evidence="3" key="1">
    <citation type="submission" date="2024-07" db="EMBL/GenBank/DDBJ databases">
        <authorList>
            <person name="Yu S.T."/>
        </authorList>
    </citation>
    <scope>NUCLEOTIDE SEQUENCE</scope>
    <source>
        <strain evidence="3">R39</strain>
    </source>
</reference>
<dbReference type="InterPro" id="IPR006311">
    <property type="entry name" value="TAT_signal"/>
</dbReference>
<evidence type="ECO:0000256" key="2">
    <source>
        <dbReference type="SAM" id="SignalP"/>
    </source>
</evidence>
<feature type="compositionally biased region" description="Basic and acidic residues" evidence="1">
    <location>
        <begin position="111"/>
        <end position="120"/>
    </location>
</feature>
<dbReference type="PROSITE" id="PS51318">
    <property type="entry name" value="TAT"/>
    <property type="match status" value="1"/>
</dbReference>
<dbReference type="AlphaFoldDB" id="A0AB39QXB2"/>
<feature type="region of interest" description="Disordered" evidence="1">
    <location>
        <begin position="84"/>
        <end position="120"/>
    </location>
</feature>
<feature type="chain" id="PRO_5044215953" evidence="2">
    <location>
        <begin position="24"/>
        <end position="120"/>
    </location>
</feature>
<sequence>MPTQSRRTVLAGTVTAAAPTAHAAEPQPQAYRRRHAVIAGTGSVTGVLSHPGPGDATGLVQAVQPLWGVRTGWGDHAIGACSHDARRTGAPSAAHSVIARKTPGATATDGRGIRYGDPVR</sequence>
<gene>
    <name evidence="3" type="ORF">AB5J52_34055</name>
</gene>
<feature type="signal peptide" evidence="2">
    <location>
        <begin position="1"/>
        <end position="23"/>
    </location>
</feature>
<feature type="compositionally biased region" description="Low complexity" evidence="1">
    <location>
        <begin position="11"/>
        <end position="30"/>
    </location>
</feature>